<feature type="coiled-coil region" evidence="8">
    <location>
        <begin position="884"/>
        <end position="911"/>
    </location>
</feature>
<dbReference type="PANTHER" id="PTHR47968:SF75">
    <property type="entry name" value="CENTROMERE-ASSOCIATED PROTEIN E"/>
    <property type="match status" value="1"/>
</dbReference>
<keyword evidence="4 8" id="KW-0175">Coiled coil</keyword>
<dbReference type="Pfam" id="PF00225">
    <property type="entry name" value="Kinesin"/>
    <property type="match status" value="1"/>
</dbReference>
<dbReference type="GO" id="GO:0003777">
    <property type="term" value="F:microtubule motor activity"/>
    <property type="evidence" value="ECO:0007669"/>
    <property type="project" value="InterPro"/>
</dbReference>
<dbReference type="PRINTS" id="PR00380">
    <property type="entry name" value="KINESINHEAVY"/>
</dbReference>
<dbReference type="InterPro" id="IPR001752">
    <property type="entry name" value="Kinesin_motor_dom"/>
</dbReference>
<dbReference type="PROSITE" id="PS50067">
    <property type="entry name" value="KINESIN_MOTOR_2"/>
    <property type="match status" value="1"/>
</dbReference>
<dbReference type="InterPro" id="IPR027417">
    <property type="entry name" value="P-loop_NTPase"/>
</dbReference>
<feature type="coiled-coil region" evidence="8">
    <location>
        <begin position="543"/>
        <end position="591"/>
    </location>
</feature>
<dbReference type="InterPro" id="IPR027640">
    <property type="entry name" value="Kinesin-like_fam"/>
</dbReference>
<feature type="coiled-coil region" evidence="8">
    <location>
        <begin position="1342"/>
        <end position="1710"/>
    </location>
</feature>
<keyword evidence="3 7" id="KW-0067">ATP-binding</keyword>
<dbReference type="GO" id="GO:0000278">
    <property type="term" value="P:mitotic cell cycle"/>
    <property type="evidence" value="ECO:0007669"/>
    <property type="project" value="TreeGrafter"/>
</dbReference>
<dbReference type="InterPro" id="IPR036961">
    <property type="entry name" value="Kinesin_motor_dom_sf"/>
</dbReference>
<dbReference type="SMART" id="SM00129">
    <property type="entry name" value="KISc"/>
    <property type="match status" value="1"/>
</dbReference>
<feature type="coiled-coil region" evidence="8">
    <location>
        <begin position="1143"/>
        <end position="1170"/>
    </location>
</feature>
<dbReference type="GO" id="GO:0007018">
    <property type="term" value="P:microtubule-based movement"/>
    <property type="evidence" value="ECO:0007669"/>
    <property type="project" value="InterPro"/>
</dbReference>
<keyword evidence="6" id="KW-0963">Cytoplasm</keyword>
<evidence type="ECO:0000256" key="2">
    <source>
        <dbReference type="ARBA" id="ARBA00022741"/>
    </source>
</evidence>
<keyword evidence="5 7" id="KW-0505">Motor protein</keyword>
<proteinExistence type="inferred from homology"/>
<dbReference type="GO" id="GO:0005874">
    <property type="term" value="C:microtubule"/>
    <property type="evidence" value="ECO:0007669"/>
    <property type="project" value="TreeGrafter"/>
</dbReference>
<feature type="domain" description="Kinesin motor" evidence="9">
    <location>
        <begin position="1"/>
        <end position="273"/>
    </location>
</feature>
<evidence type="ECO:0000313" key="10">
    <source>
        <dbReference type="EMBL" id="KOC68904.1"/>
    </source>
</evidence>
<dbReference type="PANTHER" id="PTHR47968">
    <property type="entry name" value="CENTROMERE PROTEIN E"/>
    <property type="match status" value="1"/>
</dbReference>
<dbReference type="Gene3D" id="3.40.850.10">
    <property type="entry name" value="Kinesin motor domain"/>
    <property type="match status" value="1"/>
</dbReference>
<dbReference type="GO" id="GO:0008017">
    <property type="term" value="F:microtubule binding"/>
    <property type="evidence" value="ECO:0007669"/>
    <property type="project" value="InterPro"/>
</dbReference>
<keyword evidence="11" id="KW-1185">Reference proteome</keyword>
<dbReference type="STRING" id="597456.A0A0L7RDL2"/>
<evidence type="ECO:0000256" key="5">
    <source>
        <dbReference type="ARBA" id="ARBA00023175"/>
    </source>
</evidence>
<evidence type="ECO:0000256" key="8">
    <source>
        <dbReference type="SAM" id="Coils"/>
    </source>
</evidence>
<keyword evidence="2 7" id="KW-0547">Nucleotide-binding</keyword>
<evidence type="ECO:0000259" key="9">
    <source>
        <dbReference type="PROSITE" id="PS50067"/>
    </source>
</evidence>
<gene>
    <name evidence="10" type="ORF">WH47_10892</name>
</gene>
<evidence type="ECO:0000256" key="1">
    <source>
        <dbReference type="ARBA" id="ARBA00004245"/>
    </source>
</evidence>
<comment type="subcellular location">
    <subcellularLocation>
        <location evidence="1">Cytoplasm</location>
        <location evidence="1">Cytoskeleton</location>
    </subcellularLocation>
</comment>
<comment type="similarity">
    <text evidence="7">Belongs to the TRAFAC class myosin-kinesin ATPase superfamily. Kinesin family.</text>
</comment>
<evidence type="ECO:0000256" key="6">
    <source>
        <dbReference type="ARBA" id="ARBA00023212"/>
    </source>
</evidence>
<feature type="coiled-coil region" evidence="8">
    <location>
        <begin position="1014"/>
        <end position="1104"/>
    </location>
</feature>
<feature type="coiled-coil region" evidence="8">
    <location>
        <begin position="1809"/>
        <end position="1882"/>
    </location>
</feature>
<organism evidence="10 11">
    <name type="scientific">Habropoda laboriosa</name>
    <dbReference type="NCBI Taxonomy" id="597456"/>
    <lineage>
        <taxon>Eukaryota</taxon>
        <taxon>Metazoa</taxon>
        <taxon>Ecdysozoa</taxon>
        <taxon>Arthropoda</taxon>
        <taxon>Hexapoda</taxon>
        <taxon>Insecta</taxon>
        <taxon>Pterygota</taxon>
        <taxon>Neoptera</taxon>
        <taxon>Endopterygota</taxon>
        <taxon>Hymenoptera</taxon>
        <taxon>Apocrita</taxon>
        <taxon>Aculeata</taxon>
        <taxon>Apoidea</taxon>
        <taxon>Anthophila</taxon>
        <taxon>Apidae</taxon>
        <taxon>Habropoda</taxon>
    </lineage>
</organism>
<feature type="coiled-coil region" evidence="8">
    <location>
        <begin position="1204"/>
        <end position="1231"/>
    </location>
</feature>
<evidence type="ECO:0000256" key="4">
    <source>
        <dbReference type="ARBA" id="ARBA00023054"/>
    </source>
</evidence>
<reference evidence="10 11" key="1">
    <citation type="submission" date="2015-07" db="EMBL/GenBank/DDBJ databases">
        <title>The genome of Habropoda laboriosa.</title>
        <authorList>
            <person name="Pan H."/>
            <person name="Kapheim K."/>
        </authorList>
    </citation>
    <scope>NUCLEOTIDE SEQUENCE [LARGE SCALE GENOMIC DNA]</scope>
    <source>
        <strain evidence="10">0110345459</strain>
    </source>
</reference>
<protein>
    <submittedName>
        <fullName evidence="10">Centromere-associated protein E</fullName>
    </submittedName>
</protein>
<dbReference type="SUPFAM" id="SSF52540">
    <property type="entry name" value="P-loop containing nucleoside triphosphate hydrolases"/>
    <property type="match status" value="1"/>
</dbReference>
<evidence type="ECO:0000313" key="11">
    <source>
        <dbReference type="Proteomes" id="UP000053825"/>
    </source>
</evidence>
<name>A0A0L7RDL2_9HYME</name>
<feature type="binding site" evidence="7">
    <location>
        <begin position="40"/>
        <end position="47"/>
    </location>
    <ligand>
        <name>ATP</name>
        <dbReference type="ChEBI" id="CHEBI:30616"/>
    </ligand>
</feature>
<keyword evidence="6" id="KW-0206">Cytoskeleton</keyword>
<evidence type="ECO:0000256" key="7">
    <source>
        <dbReference type="PROSITE-ProRule" id="PRU00283"/>
    </source>
</evidence>
<accession>A0A0L7RDL2</accession>
<dbReference type="OrthoDB" id="7592022at2759"/>
<dbReference type="Proteomes" id="UP000053825">
    <property type="component" value="Unassembled WGS sequence"/>
</dbReference>
<dbReference type="GO" id="GO:0005524">
    <property type="term" value="F:ATP binding"/>
    <property type="evidence" value="ECO:0007669"/>
    <property type="project" value="UniProtKB-UniRule"/>
</dbReference>
<feature type="coiled-coil region" evidence="8">
    <location>
        <begin position="725"/>
        <end position="793"/>
    </location>
</feature>
<dbReference type="EMBL" id="KQ414614">
    <property type="protein sequence ID" value="KOC68904.1"/>
    <property type="molecule type" value="Genomic_DNA"/>
</dbReference>
<sequence>MFIDHIFDTNATNSDVFNSIIKPIVDAAIDGFNGTVFCCGQCHSGKTYTMTGTLEEPGVIPLTIEYIFNIISSTVKREFLLRVSYLEICDEKINDLLSKNGTDLKLYKDDNGQTIINCKEEIINSSDNMLSVMEKGIKNKRLLEINRNKFISSHSIFRITIESQEVEEDSKNVVQVSQLNLIDLAGLKKIPCIDAVEEQQSDISPFTLESLIIQETKLQNVQEHTDYHSSKLTELLQSSLNGNALTAIICTVTPVALEETYSTLLCASQAKTITTKPQKSGVMSDSPLLIRYAKQLTKLQTELERIRTGNSPVESEEVESNNLKMKYHIYRLLEECIKLLKTQFISGFTKNCEEQLKYKSRRRQISYNPGTFTQYLPVCHTKVCLPTIKEISPEKPYKKKIMQSVNVISQTFEAAFTDFELELIDCEGDYETKENNTELYSENEFNVDLKNDNFYLTPEKQDSCVQTLSNQASPSTPKSVLRRYILDLTKDLIELREFTTLEKQLMCEKSHCCTHNLEEQIAQESTCFCFKNDEINGYSSNLIVKLEDEKAKLVENLTLKVEELDEIKNDVRSLKIDAQKLERTIYLLTNENMEMTTKLLAEKERSKQIELNLQTSIDQLYTRISKITDEKINLESDLRVLNGQLESLRSKTSEGYSDEQLTFKYQNEIDALKTENIELSTIIVEKNKELESIKESKSLLYDHECIYKDKVTLLTEKNESLVTENNELSTDLIDKIEENDMLKEQSDILRNKISSIENTNFDKNDEELLKTENSMLRAEIVELKMKVTMLSEENAKFSHNLLETMEEIDNSRNDKLSINTSHLSAVPDDTIKITEIAKNPVQEENREELANRVITLQDQVNHLSHLNKKLSELKLSSCSQCTHLKNLNESRRALKLEAKHLNHKLEDLQKKFDRKCADTEILKLKVNQELNLSFGDTSFNSSFADGMNVSFVEEKVQYLNNELEALKDNHDKLSALYQEKCNELEKFHDEVVDTKNTDDDCKPKKHGLKSETRIEQIQKSIDQVKEDIDELKKNSTNFTSLLSKFRTEKRSLLDEINTLKSINEELQQQVSDREITAAIATEKAQILENELKSMSKEIEQFSVKEKMICNEKLTLEVKLEDLKVEKENKDTLITGLHRTIDDLNECISSLKNDEKEKEVLKEKLQALEVQLIDPKDNSEMKYKNEFEIITKSFEEYTNESEIKFKKINETLNKYVEENDSLTQELIKLRDIELKFKNLHDKNEFTYKGENPLITDNKKLREELDTVKECMMKELKSLKYKVNSVDFLNKTADEIFIIFLQTLMSKEEEVIKTMRGLFEMDKQKLEDEIQQSADVEKRVTSWAKELETEIEKLQTDLIKQENLCTQQQDRVNQLEHMLRENNYEKETLKEKMDLLQVDFTNLQSEFDKQCNVDIQQKEEALVIAQKREKEAQEAFVNKEIELHSEIRFEIQVYEKKIEELVCTIEIYKTKNMELKSNIEGFEANEKQLKNIIETISSELKINKQTIEKMTHEFEQLTEAFNEVNHEVEEKVSQIENIKALLKNKCDMLSEYKAKLETIMPDYEILQNQVKEKKESIVRYKEETERLKMAKEKEIEIIKDQLNSEEIKNVGLNRQLNELNNKNVTLVEQLDNLKEEYEVLQQVNAKLERKIRNSTSKVKAEAEMEELTDVNKRLQNSLEGASNRIIELQDNKNKILKELVNLKGQYELLSQENVEIKKSLSLYKSKQTIPCFSQGNSKYDALLQEKNKIALELEGKKLLLIQRDKEIKKHIYQIKDVITRKEELDNQLKECAAILCQRDTEISSLKTKLYVNENEETCQILRKKIQELEIQLVSRNGQIAALEMQIESENFPYQQKCKELEEQILTLREKNSELSCEVRKLQRTLNDINTWECDTCRWWRINKREKACQATPNNMRGPLNLNNGIINDRVQIAKLEKDKAMIKDVCRSQCRQIKDLEDKVRELEAQATSSSKRIDFLQEKSNQYTCTMHFDKKFNLEKNIIP</sequence>
<evidence type="ECO:0000256" key="3">
    <source>
        <dbReference type="ARBA" id="ARBA00022840"/>
    </source>
</evidence>
<feature type="coiled-coil region" evidence="8">
    <location>
        <begin position="949"/>
        <end position="983"/>
    </location>
</feature>
<feature type="coiled-coil region" evidence="8">
    <location>
        <begin position="1944"/>
        <end position="1978"/>
    </location>
</feature>